<dbReference type="EC" id="3.2.2.n1" evidence="3"/>
<dbReference type="SUPFAM" id="SSF102405">
    <property type="entry name" value="MCP/YpsA-like"/>
    <property type="match status" value="1"/>
</dbReference>
<evidence type="ECO:0000313" key="4">
    <source>
        <dbReference type="EMBL" id="CAI9119344.1"/>
    </source>
</evidence>
<comment type="catalytic activity">
    <reaction evidence="1">
        <text>AMP + H2O = D-ribose 5-phosphate + adenine</text>
        <dbReference type="Rhea" id="RHEA:20129"/>
        <dbReference type="ChEBI" id="CHEBI:15377"/>
        <dbReference type="ChEBI" id="CHEBI:16708"/>
        <dbReference type="ChEBI" id="CHEBI:78346"/>
        <dbReference type="ChEBI" id="CHEBI:456215"/>
        <dbReference type="EC" id="3.2.2.4"/>
    </reaction>
</comment>
<dbReference type="AlphaFoldDB" id="A0AA35Y2J5"/>
<evidence type="ECO:0000256" key="1">
    <source>
        <dbReference type="ARBA" id="ARBA00000274"/>
    </source>
</evidence>
<dbReference type="Gene3D" id="3.40.50.450">
    <property type="match status" value="1"/>
</dbReference>
<evidence type="ECO:0000313" key="5">
    <source>
        <dbReference type="Proteomes" id="UP001176960"/>
    </source>
</evidence>
<evidence type="ECO:0000256" key="2">
    <source>
        <dbReference type="ARBA" id="ARBA00006763"/>
    </source>
</evidence>
<dbReference type="GO" id="GO:0008714">
    <property type="term" value="F:AMP nucleosidase activity"/>
    <property type="evidence" value="ECO:0007669"/>
    <property type="project" value="UniProtKB-EC"/>
</dbReference>
<comment type="similarity">
    <text evidence="2 3">Belongs to the LOG family.</text>
</comment>
<dbReference type="PANTHER" id="PTHR31223">
    <property type="entry name" value="LOG FAMILY PROTEIN YJL055W"/>
    <property type="match status" value="1"/>
</dbReference>
<reference evidence="4" key="1">
    <citation type="submission" date="2023-03" db="EMBL/GenBank/DDBJ databases">
        <authorList>
            <person name="Cleenwerck I."/>
        </authorList>
    </citation>
    <scope>NUCLEOTIDE SEQUENCE</scope>
    <source>
        <strain evidence="4">LMG 32879</strain>
    </source>
</reference>
<dbReference type="GO" id="GO:0009691">
    <property type="term" value="P:cytokinin biosynthetic process"/>
    <property type="evidence" value="ECO:0007669"/>
    <property type="project" value="UniProtKB-UniRule"/>
</dbReference>
<dbReference type="RefSeq" id="WP_289842339.1">
    <property type="nucleotide sequence ID" value="NZ_CATKSH010000001.1"/>
</dbReference>
<name>A0AA35Y2J5_9PROT</name>
<keyword evidence="3" id="KW-0378">Hydrolase</keyword>
<dbReference type="Proteomes" id="UP001176960">
    <property type="component" value="Unassembled WGS sequence"/>
</dbReference>
<protein>
    <recommendedName>
        <fullName evidence="3">Cytokinin riboside 5'-monophosphate phosphoribohydrolase</fullName>
        <ecNumber evidence="3">3.2.2.n1</ecNumber>
    </recommendedName>
</protein>
<comment type="caution">
    <text evidence="4">The sequence shown here is derived from an EMBL/GenBank/DDBJ whole genome shotgun (WGS) entry which is preliminary data.</text>
</comment>
<gene>
    <name evidence="4" type="ORF">LMG32879_000158</name>
</gene>
<organism evidence="4 5">
    <name type="scientific">Brytella acorum</name>
    <dbReference type="NCBI Taxonomy" id="2959299"/>
    <lineage>
        <taxon>Bacteria</taxon>
        <taxon>Pseudomonadati</taxon>
        <taxon>Pseudomonadota</taxon>
        <taxon>Alphaproteobacteria</taxon>
        <taxon>Acetobacterales</taxon>
        <taxon>Acetobacteraceae</taxon>
        <taxon>Brytella</taxon>
    </lineage>
</organism>
<dbReference type="NCBIfam" id="TIGR00730">
    <property type="entry name" value="Rossman fold protein, TIGR00730 family"/>
    <property type="match status" value="1"/>
</dbReference>
<dbReference type="GO" id="GO:0005829">
    <property type="term" value="C:cytosol"/>
    <property type="evidence" value="ECO:0007669"/>
    <property type="project" value="TreeGrafter"/>
</dbReference>
<sequence length="193" mass="20605">MTIAAAAVFCGSRHGNASVYREAARMLGRGMAQAGIRLVYGGGAVGLMGEVADAVIGAGGAVSGIIPSFLHDREVMHRGVDDLVITESMHDRKALMFARAEAFIVLPGGLGTFDELMEILTWRQLGLHDKPILIVDVNGWAHGVKLMLENAVAQGFAAPQTRNLYEVVDDVPAALDRLRTLVPSRAEMDAARI</sequence>
<proteinExistence type="inferred from homology"/>
<evidence type="ECO:0000256" key="3">
    <source>
        <dbReference type="RuleBase" id="RU363015"/>
    </source>
</evidence>
<keyword evidence="5" id="KW-1185">Reference proteome</keyword>
<accession>A0AA35Y2J5</accession>
<keyword evidence="3" id="KW-0203">Cytokinin biosynthesis</keyword>
<dbReference type="InterPro" id="IPR005269">
    <property type="entry name" value="LOG"/>
</dbReference>
<dbReference type="PANTHER" id="PTHR31223:SF70">
    <property type="entry name" value="LOG FAMILY PROTEIN YJL055W"/>
    <property type="match status" value="1"/>
</dbReference>
<dbReference type="EMBL" id="CATKSH010000001">
    <property type="protein sequence ID" value="CAI9119344.1"/>
    <property type="molecule type" value="Genomic_DNA"/>
</dbReference>
<dbReference type="InterPro" id="IPR031100">
    <property type="entry name" value="LOG_fam"/>
</dbReference>
<dbReference type="Pfam" id="PF03641">
    <property type="entry name" value="Lysine_decarbox"/>
    <property type="match status" value="1"/>
</dbReference>